<feature type="signal peptide" evidence="2">
    <location>
        <begin position="1"/>
        <end position="26"/>
    </location>
</feature>
<accession>A0AA41YXJ7</accession>
<evidence type="ECO:0000256" key="2">
    <source>
        <dbReference type="SAM" id="SignalP"/>
    </source>
</evidence>
<keyword evidence="4" id="KW-1185">Reference proteome</keyword>
<name>A0AA41YXJ7_9HYPH</name>
<dbReference type="AlphaFoldDB" id="A0AA41YXJ7"/>
<keyword evidence="1" id="KW-1133">Transmembrane helix</keyword>
<evidence type="ECO:0000313" key="3">
    <source>
        <dbReference type="EMBL" id="MCW6506685.1"/>
    </source>
</evidence>
<organism evidence="3 4">
    <name type="scientific">Lichenifustis flavocetrariae</name>
    <dbReference type="NCBI Taxonomy" id="2949735"/>
    <lineage>
        <taxon>Bacteria</taxon>
        <taxon>Pseudomonadati</taxon>
        <taxon>Pseudomonadota</taxon>
        <taxon>Alphaproteobacteria</taxon>
        <taxon>Hyphomicrobiales</taxon>
        <taxon>Lichenihabitantaceae</taxon>
        <taxon>Lichenifustis</taxon>
    </lineage>
</organism>
<comment type="caution">
    <text evidence="3">The sequence shown here is derived from an EMBL/GenBank/DDBJ whole genome shotgun (WGS) entry which is preliminary data.</text>
</comment>
<evidence type="ECO:0000313" key="4">
    <source>
        <dbReference type="Proteomes" id="UP001165667"/>
    </source>
</evidence>
<dbReference type="RefSeq" id="WP_282583035.1">
    <property type="nucleotide sequence ID" value="NZ_JAMOIM010000001.1"/>
</dbReference>
<keyword evidence="1" id="KW-0812">Transmembrane</keyword>
<evidence type="ECO:0008006" key="5">
    <source>
        <dbReference type="Google" id="ProtNLM"/>
    </source>
</evidence>
<feature type="chain" id="PRO_5041272118" description="VPLPA-CTERM sorting domain-containing protein" evidence="2">
    <location>
        <begin position="27"/>
        <end position="201"/>
    </location>
</feature>
<evidence type="ECO:0000256" key="1">
    <source>
        <dbReference type="SAM" id="Phobius"/>
    </source>
</evidence>
<feature type="transmembrane region" description="Helical" evidence="1">
    <location>
        <begin position="173"/>
        <end position="192"/>
    </location>
</feature>
<gene>
    <name evidence="3" type="ORF">M8523_01460</name>
</gene>
<proteinExistence type="predicted"/>
<reference evidence="3" key="1">
    <citation type="submission" date="2022-05" db="EMBL/GenBank/DDBJ databases">
        <authorList>
            <person name="Pankratov T."/>
        </authorList>
    </citation>
    <scope>NUCLEOTIDE SEQUENCE</scope>
    <source>
        <strain evidence="3">BP6-180914</strain>
    </source>
</reference>
<protein>
    <recommendedName>
        <fullName evidence="5">VPLPA-CTERM sorting domain-containing protein</fullName>
    </recommendedName>
</protein>
<dbReference type="Proteomes" id="UP001165667">
    <property type="component" value="Unassembled WGS sequence"/>
</dbReference>
<sequence>MARIRTLSKVLLGASCAALMVGTASAAVITNRTPVDFTGGSVSIGFGTQDITFSDNGTNIFDFNPVSVATSGGGAVTYSSFFGVPFTYFDAIRGSGSLTFGSTAEFSSLPAATVIPYSATPFIIGLADTTSNGTHYGYGEFAGTSLVSYGFESVPGQAITISNTSLSAVPLPASAPMFGAALLAFAGLGYGVKRKKAAALA</sequence>
<keyword evidence="1" id="KW-0472">Membrane</keyword>
<keyword evidence="2" id="KW-0732">Signal</keyword>
<dbReference type="EMBL" id="JAMOIM010000001">
    <property type="protein sequence ID" value="MCW6506685.1"/>
    <property type="molecule type" value="Genomic_DNA"/>
</dbReference>